<dbReference type="EMBL" id="CP099490">
    <property type="protein sequence ID" value="USQ76841.1"/>
    <property type="molecule type" value="Genomic_DNA"/>
</dbReference>
<name>A0ABY4YJ64_9MICO</name>
<sequence length="319" mass="35078">MATQTEPALLVRASGMLPWRIRGGKLQFAVVHRPRYDDWSWPKGKLERGEEWAVAAARETLEETGLRVRLGLPLPTSWYGLGERDGRPQLKQVRYWAGTVTGGSGDLEHEIDQVEWLPAAKARSRLTYRRDREQLDAAVDAHAADQLDTWTLLVVRHAHAVGRKAWKGADPQRPLTPVGQRRADRLVELFDAYDPAHLVTSPSVRCADTLAPYAAASGRKLVDRRGLSEEGYAEGPTKLAARLAKVLGRGEGTALCTHGPVLPEILTALARHTPKGRESSMLSRLAKSNLDKGEVLAVHLAGTGAKATVLHLERHRPPS</sequence>
<dbReference type="InterPro" id="IPR015797">
    <property type="entry name" value="NUDIX_hydrolase-like_dom_sf"/>
</dbReference>
<evidence type="ECO:0000259" key="2">
    <source>
        <dbReference type="PROSITE" id="PS51462"/>
    </source>
</evidence>
<dbReference type="Pfam" id="PF00293">
    <property type="entry name" value="NUDIX"/>
    <property type="match status" value="1"/>
</dbReference>
<dbReference type="Gene3D" id="3.90.79.10">
    <property type="entry name" value="Nucleoside Triphosphate Pyrophosphohydrolase"/>
    <property type="match status" value="1"/>
</dbReference>
<evidence type="ECO:0000256" key="1">
    <source>
        <dbReference type="ARBA" id="ARBA00022801"/>
    </source>
</evidence>
<evidence type="ECO:0000313" key="4">
    <source>
        <dbReference type="Proteomes" id="UP001056535"/>
    </source>
</evidence>
<dbReference type="InterPro" id="IPR013078">
    <property type="entry name" value="His_Pase_superF_clade-1"/>
</dbReference>
<accession>A0ABY4YJ64</accession>
<dbReference type="InterPro" id="IPR051325">
    <property type="entry name" value="Nudix_hydrolase_domain"/>
</dbReference>
<dbReference type="SMART" id="SM00855">
    <property type="entry name" value="PGAM"/>
    <property type="match status" value="1"/>
</dbReference>
<keyword evidence="1 3" id="KW-0378">Hydrolase</keyword>
<dbReference type="Proteomes" id="UP001056535">
    <property type="component" value="Chromosome"/>
</dbReference>
<evidence type="ECO:0000313" key="3">
    <source>
        <dbReference type="EMBL" id="USQ76841.1"/>
    </source>
</evidence>
<dbReference type="SUPFAM" id="SSF53254">
    <property type="entry name" value="Phosphoglycerate mutase-like"/>
    <property type="match status" value="1"/>
</dbReference>
<dbReference type="CDD" id="cd03673">
    <property type="entry name" value="NUDIX_Ap6A_hydrolase"/>
    <property type="match status" value="1"/>
</dbReference>
<keyword evidence="4" id="KW-1185">Reference proteome</keyword>
<dbReference type="PROSITE" id="PS00893">
    <property type="entry name" value="NUDIX_BOX"/>
    <property type="match status" value="1"/>
</dbReference>
<reference evidence="3" key="1">
    <citation type="submission" date="2022-06" db="EMBL/GenBank/DDBJ databases">
        <title>Ornithinimicrobium JY.X270.</title>
        <authorList>
            <person name="Huang Y."/>
        </authorList>
    </citation>
    <scope>NUCLEOTIDE SEQUENCE</scope>
    <source>
        <strain evidence="3">JY.X270</strain>
    </source>
</reference>
<dbReference type="CDD" id="cd07067">
    <property type="entry name" value="HP_PGM_like"/>
    <property type="match status" value="1"/>
</dbReference>
<protein>
    <submittedName>
        <fullName evidence="3">NUDIX hydrolase</fullName>
    </submittedName>
</protein>
<dbReference type="PANTHER" id="PTHR21340:SF0">
    <property type="entry name" value="BIS(5'-NUCLEOSYL)-TETRAPHOSPHATASE [ASYMMETRICAL]"/>
    <property type="match status" value="1"/>
</dbReference>
<gene>
    <name evidence="3" type="ORF">NF557_02615</name>
</gene>
<dbReference type="InterPro" id="IPR020084">
    <property type="entry name" value="NUDIX_hydrolase_CS"/>
</dbReference>
<dbReference type="Gene3D" id="3.40.50.1240">
    <property type="entry name" value="Phosphoglycerate mutase-like"/>
    <property type="match status" value="1"/>
</dbReference>
<dbReference type="SUPFAM" id="SSF55811">
    <property type="entry name" value="Nudix"/>
    <property type="match status" value="1"/>
</dbReference>
<feature type="domain" description="Nudix hydrolase" evidence="2">
    <location>
        <begin position="9"/>
        <end position="139"/>
    </location>
</feature>
<proteinExistence type="predicted"/>
<organism evidence="3 4">
    <name type="scientific">Ornithinimicrobium cryptoxanthini</name>
    <dbReference type="NCBI Taxonomy" id="2934161"/>
    <lineage>
        <taxon>Bacteria</taxon>
        <taxon>Bacillati</taxon>
        <taxon>Actinomycetota</taxon>
        <taxon>Actinomycetes</taxon>
        <taxon>Micrococcales</taxon>
        <taxon>Ornithinimicrobiaceae</taxon>
        <taxon>Ornithinimicrobium</taxon>
    </lineage>
</organism>
<dbReference type="RefSeq" id="WP_252621544.1">
    <property type="nucleotide sequence ID" value="NZ_CP099490.1"/>
</dbReference>
<dbReference type="InterPro" id="IPR029033">
    <property type="entry name" value="His_PPase_superfam"/>
</dbReference>
<dbReference type="Pfam" id="PF00300">
    <property type="entry name" value="His_Phos_1"/>
    <property type="match status" value="1"/>
</dbReference>
<dbReference type="InterPro" id="IPR000086">
    <property type="entry name" value="NUDIX_hydrolase_dom"/>
</dbReference>
<dbReference type="PROSITE" id="PS51462">
    <property type="entry name" value="NUDIX"/>
    <property type="match status" value="1"/>
</dbReference>
<dbReference type="GO" id="GO:0016787">
    <property type="term" value="F:hydrolase activity"/>
    <property type="evidence" value="ECO:0007669"/>
    <property type="project" value="UniProtKB-KW"/>
</dbReference>
<dbReference type="PANTHER" id="PTHR21340">
    <property type="entry name" value="DIADENOSINE 5,5-P1,P4-TETRAPHOSPHATE PYROPHOSPHOHYDROLASE MUTT"/>
    <property type="match status" value="1"/>
</dbReference>